<proteinExistence type="inferred from homology"/>
<dbReference type="Gene3D" id="3.20.20.370">
    <property type="entry name" value="Glycoside hydrolase/deacetylase"/>
    <property type="match status" value="1"/>
</dbReference>
<comment type="function">
    <text evidence="1">Is involved in generating a small heat-stable compound (Nod), an acylated oligomer of N-acetylglucosamine, that stimulates mitosis in various plant protoplasts.</text>
</comment>
<keyword evidence="9" id="KW-1185">Reference proteome</keyword>
<accession>A0ABQ5V5M8</accession>
<comment type="similarity">
    <text evidence="2">Belongs to the polysaccharide deacetylase family.</text>
</comment>
<feature type="domain" description="NodB homology" evidence="7">
    <location>
        <begin position="18"/>
        <end position="246"/>
    </location>
</feature>
<evidence type="ECO:0000256" key="4">
    <source>
        <dbReference type="ARBA" id="ARBA00022723"/>
    </source>
</evidence>
<dbReference type="EMBL" id="BSNJ01000005">
    <property type="protein sequence ID" value="GLQ21577.1"/>
    <property type="molecule type" value="Genomic_DNA"/>
</dbReference>
<evidence type="ECO:0000256" key="2">
    <source>
        <dbReference type="ARBA" id="ARBA00010973"/>
    </source>
</evidence>
<gene>
    <name evidence="8" type="ORF">GCM10007854_25320</name>
</gene>
<evidence type="ECO:0000256" key="5">
    <source>
        <dbReference type="ARBA" id="ARBA00022801"/>
    </source>
</evidence>
<sequence length="308" mass="33381">MPDTATADTVMKDGPGRKRIALTYDDAPRGDGAIFSGPARTQALLNAWDAADTGPVAIFVTTQGLDRHEGRARTQAYAAAGHLIANHSHSHPWASRTDTDAYIADIDRAETNLDGFANRRNWFRFPFLDEGGRGEAGLALAKRDALRGALKARGLISGYVTVDTYDWHMERLWQQAVRDGRSVDRAALSRIYSDMVVEAANHYDAMSIAVLGRRPAQVLLLHENDLAAAFTVDMVAALRADGWTIIDPDTAFADPIADHLPDTRFSGMGRIAAIARDAGLSGAETFDHWSASEAGIESRMDVAGVFSD</sequence>
<dbReference type="InterPro" id="IPR011330">
    <property type="entry name" value="Glyco_hydro/deAcase_b/a-brl"/>
</dbReference>
<reference evidence="8" key="2">
    <citation type="submission" date="2023-01" db="EMBL/GenBank/DDBJ databases">
        <title>Draft genome sequence of Algimonas porphyrae strain NBRC 108216.</title>
        <authorList>
            <person name="Sun Q."/>
            <person name="Mori K."/>
        </authorList>
    </citation>
    <scope>NUCLEOTIDE SEQUENCE</scope>
    <source>
        <strain evidence="8">NBRC 108216</strain>
    </source>
</reference>
<protein>
    <recommendedName>
        <fullName evidence="3">Chitooligosaccharide deacetylase</fullName>
    </recommendedName>
    <alternativeName>
        <fullName evidence="6">Nodulation protein B</fullName>
    </alternativeName>
</protein>
<reference evidence="8" key="1">
    <citation type="journal article" date="2014" name="Int. J. Syst. Evol. Microbiol.">
        <title>Complete genome of a new Firmicutes species belonging to the dominant human colonic microbiota ('Ruminococcus bicirculans') reveals two chromosomes and a selective capacity to utilize plant glucans.</title>
        <authorList>
            <consortium name="NISC Comparative Sequencing Program"/>
            <person name="Wegmann U."/>
            <person name="Louis P."/>
            <person name="Goesmann A."/>
            <person name="Henrissat B."/>
            <person name="Duncan S.H."/>
            <person name="Flint H.J."/>
        </authorList>
    </citation>
    <scope>NUCLEOTIDE SEQUENCE</scope>
    <source>
        <strain evidence="8">NBRC 108216</strain>
    </source>
</reference>
<evidence type="ECO:0000313" key="9">
    <source>
        <dbReference type="Proteomes" id="UP001161390"/>
    </source>
</evidence>
<comment type="caution">
    <text evidence="8">The sequence shown here is derived from an EMBL/GenBank/DDBJ whole genome shotgun (WGS) entry which is preliminary data.</text>
</comment>
<keyword evidence="5" id="KW-0378">Hydrolase</keyword>
<dbReference type="Pfam" id="PF01522">
    <property type="entry name" value="Polysacc_deac_1"/>
    <property type="match status" value="1"/>
</dbReference>
<evidence type="ECO:0000256" key="3">
    <source>
        <dbReference type="ARBA" id="ARBA00020071"/>
    </source>
</evidence>
<dbReference type="InterPro" id="IPR050248">
    <property type="entry name" value="Polysacc_deacetylase_ArnD"/>
</dbReference>
<dbReference type="PANTHER" id="PTHR10587">
    <property type="entry name" value="GLYCOSYL TRANSFERASE-RELATED"/>
    <property type="match status" value="1"/>
</dbReference>
<dbReference type="PROSITE" id="PS51677">
    <property type="entry name" value="NODB"/>
    <property type="match status" value="1"/>
</dbReference>
<evidence type="ECO:0000313" key="8">
    <source>
        <dbReference type="EMBL" id="GLQ21577.1"/>
    </source>
</evidence>
<organism evidence="8 9">
    <name type="scientific">Algimonas porphyrae</name>
    <dbReference type="NCBI Taxonomy" id="1128113"/>
    <lineage>
        <taxon>Bacteria</taxon>
        <taxon>Pseudomonadati</taxon>
        <taxon>Pseudomonadota</taxon>
        <taxon>Alphaproteobacteria</taxon>
        <taxon>Maricaulales</taxon>
        <taxon>Robiginitomaculaceae</taxon>
        <taxon>Algimonas</taxon>
    </lineage>
</organism>
<name>A0ABQ5V5M8_9PROT</name>
<evidence type="ECO:0000256" key="6">
    <source>
        <dbReference type="ARBA" id="ARBA00032976"/>
    </source>
</evidence>
<keyword evidence="4" id="KW-0479">Metal-binding</keyword>
<dbReference type="SUPFAM" id="SSF88713">
    <property type="entry name" value="Glycoside hydrolase/deacetylase"/>
    <property type="match status" value="1"/>
</dbReference>
<dbReference type="Proteomes" id="UP001161390">
    <property type="component" value="Unassembled WGS sequence"/>
</dbReference>
<dbReference type="InterPro" id="IPR002509">
    <property type="entry name" value="NODB_dom"/>
</dbReference>
<evidence type="ECO:0000259" key="7">
    <source>
        <dbReference type="PROSITE" id="PS51677"/>
    </source>
</evidence>
<dbReference type="PANTHER" id="PTHR10587:SF133">
    <property type="entry name" value="CHITIN DEACETYLASE 1-RELATED"/>
    <property type="match status" value="1"/>
</dbReference>
<evidence type="ECO:0000256" key="1">
    <source>
        <dbReference type="ARBA" id="ARBA00003236"/>
    </source>
</evidence>